<reference evidence="2 3" key="1">
    <citation type="submission" date="2017-01" db="EMBL/GenBank/DDBJ databases">
        <title>Genome sequence of Rhodoferax antarcticus ANT.BR, a psychrophilic purple nonsulfur bacterium from an Antarctic microbial mat.</title>
        <authorList>
            <person name="Baker J."/>
            <person name="Riester C."/>
            <person name="Skinner B."/>
            <person name="Newell A."/>
            <person name="Swingley W."/>
            <person name="Madigan M."/>
            <person name="Jung D."/>
            <person name="Asao M."/>
            <person name="Chen M."/>
            <person name="Loughlin P."/>
            <person name="Pan H."/>
            <person name="Lin S."/>
            <person name="Li N."/>
            <person name="Shaw J."/>
            <person name="Prado M."/>
            <person name="Sherman C."/>
            <person name="Li X."/>
            <person name="Tang J."/>
            <person name="Blankenship R."/>
            <person name="Zhao T."/>
            <person name="Touchman J."/>
            <person name="Sattley M."/>
        </authorList>
    </citation>
    <scope>NUCLEOTIDE SEQUENCE [LARGE SCALE GENOMIC DNA]</scope>
    <source>
        <strain evidence="2 3">ANT.BR</strain>
    </source>
</reference>
<dbReference type="SMART" id="SM00318">
    <property type="entry name" value="SNc"/>
    <property type="match status" value="1"/>
</dbReference>
<proteinExistence type="predicted"/>
<dbReference type="SUPFAM" id="SSF50199">
    <property type="entry name" value="Staphylococcal nuclease"/>
    <property type="match status" value="1"/>
</dbReference>
<evidence type="ECO:0000313" key="2">
    <source>
        <dbReference type="EMBL" id="OLP04665.1"/>
    </source>
</evidence>
<evidence type="ECO:0000313" key="3">
    <source>
        <dbReference type="Proteomes" id="UP000185911"/>
    </source>
</evidence>
<dbReference type="PROSITE" id="PS50830">
    <property type="entry name" value="TNASE_3"/>
    <property type="match status" value="1"/>
</dbReference>
<accession>A0A1Q8Y9G9</accession>
<dbReference type="Gene3D" id="2.40.50.90">
    <property type="match status" value="1"/>
</dbReference>
<feature type="domain" description="TNase-like" evidence="1">
    <location>
        <begin position="1"/>
        <end position="92"/>
    </location>
</feature>
<comment type="caution">
    <text evidence="2">The sequence shown here is derived from an EMBL/GenBank/DDBJ whole genome shotgun (WGS) entry which is preliminary data.</text>
</comment>
<dbReference type="PANTHER" id="PTHR12302:SF26">
    <property type="entry name" value="BLR1266 PROTEIN"/>
    <property type="match status" value="1"/>
</dbReference>
<dbReference type="Proteomes" id="UP000185911">
    <property type="component" value="Unassembled WGS sequence"/>
</dbReference>
<evidence type="ECO:0000259" key="1">
    <source>
        <dbReference type="PROSITE" id="PS50830"/>
    </source>
</evidence>
<dbReference type="EMBL" id="MSYM01000019">
    <property type="protein sequence ID" value="OLP04665.1"/>
    <property type="molecule type" value="Genomic_DNA"/>
</dbReference>
<dbReference type="InterPro" id="IPR016071">
    <property type="entry name" value="Staphylococal_nuclease_OB-fold"/>
</dbReference>
<organism evidence="2 3">
    <name type="scientific">Rhodoferax antarcticus ANT.BR</name>
    <dbReference type="NCBI Taxonomy" id="1111071"/>
    <lineage>
        <taxon>Bacteria</taxon>
        <taxon>Pseudomonadati</taxon>
        <taxon>Pseudomonadota</taxon>
        <taxon>Betaproteobacteria</taxon>
        <taxon>Burkholderiales</taxon>
        <taxon>Comamonadaceae</taxon>
        <taxon>Rhodoferax</taxon>
    </lineage>
</organism>
<gene>
    <name evidence="2" type="ORF">BLL52_3986</name>
</gene>
<keyword evidence="3" id="KW-1185">Reference proteome</keyword>
<protein>
    <submittedName>
        <fullName evidence="2">SNase domain-containing nuclease</fullName>
    </submittedName>
</protein>
<dbReference type="InterPro" id="IPR035437">
    <property type="entry name" value="SNase_OB-fold_sf"/>
</dbReference>
<dbReference type="Pfam" id="PF00565">
    <property type="entry name" value="SNase"/>
    <property type="match status" value="1"/>
</dbReference>
<name>A0A1Q8Y9G9_9BURK</name>
<dbReference type="PANTHER" id="PTHR12302">
    <property type="entry name" value="EBNA2 BINDING PROTEIN P100"/>
    <property type="match status" value="1"/>
</dbReference>
<sequence>MLLALACTANAETITVLDADKVQHKIRLADIDAPEKNQAFGNRSKESLSALAFDKTVNVETSKRDRYGQQVGKVLVNGQDVNLMQVERGMAWFSTPI</sequence>
<dbReference type="AlphaFoldDB" id="A0A1Q8Y9G9"/>
<dbReference type="STRING" id="81479.RA876_13730"/>